<evidence type="ECO:0000313" key="2">
    <source>
        <dbReference type="EMBL" id="GIF55393.1"/>
    </source>
</evidence>
<dbReference type="InterPro" id="IPR041413">
    <property type="entry name" value="MLTR_LBD"/>
</dbReference>
<dbReference type="PANTHER" id="PTHR35010">
    <property type="entry name" value="BLL4672 PROTEIN-RELATED"/>
    <property type="match status" value="1"/>
</dbReference>
<protein>
    <submittedName>
        <fullName evidence="2">Transcriptional regulator</fullName>
    </submittedName>
</protein>
<dbReference type="InterPro" id="IPR001387">
    <property type="entry name" value="Cro/C1-type_HTH"/>
</dbReference>
<keyword evidence="3" id="KW-1185">Reference proteome</keyword>
<dbReference type="PROSITE" id="PS50943">
    <property type="entry name" value="HTH_CROC1"/>
    <property type="match status" value="1"/>
</dbReference>
<dbReference type="InterPro" id="IPR010982">
    <property type="entry name" value="Lambda_DNA-bd_dom_sf"/>
</dbReference>
<accession>A0ABQ4BXZ1</accession>
<dbReference type="Pfam" id="PF17765">
    <property type="entry name" value="MLTR_LBD"/>
    <property type="match status" value="1"/>
</dbReference>
<dbReference type="Pfam" id="PF13560">
    <property type="entry name" value="HTH_31"/>
    <property type="match status" value="1"/>
</dbReference>
<proteinExistence type="predicted"/>
<evidence type="ECO:0000313" key="3">
    <source>
        <dbReference type="Proteomes" id="UP000624325"/>
    </source>
</evidence>
<evidence type="ECO:0000259" key="1">
    <source>
        <dbReference type="PROSITE" id="PS50943"/>
    </source>
</evidence>
<feature type="domain" description="HTH cro/C1-type" evidence="1">
    <location>
        <begin position="39"/>
        <end position="86"/>
    </location>
</feature>
<dbReference type="SMART" id="SM00530">
    <property type="entry name" value="HTH_XRE"/>
    <property type="match status" value="1"/>
</dbReference>
<sequence>MTVNRSELAAFLRTRRERLRPADVGLPGGGGTGPRRTPGLRRQEVAELAGMSIDYYIRLEQARGPQPSRQVLLALARALLLTIDEREYLFRIAGETPPAVAGPSRELLPAVRYLLDTMPLTPAYVVDAKYDLLAWNALATRFIGDQSAYPPEDRNMIRWMFRRPTDDLLWRDEETLAFTAASVADLRAAYARYPGDPGIEALVTELLGLSPRFARMWRTHDVAVRRGVRKRVDHPDTGPLEFECQVLHISDSDQRMIVYCAEPGSPTEAAFRRLADLPALRP</sequence>
<dbReference type="RefSeq" id="WP_203701204.1">
    <property type="nucleotide sequence ID" value="NZ_BAAALU010000018.1"/>
</dbReference>
<reference evidence="2 3" key="1">
    <citation type="submission" date="2021-01" db="EMBL/GenBank/DDBJ databases">
        <title>Whole genome shotgun sequence of Asanoa iriomotensis NBRC 100142.</title>
        <authorList>
            <person name="Komaki H."/>
            <person name="Tamura T."/>
        </authorList>
    </citation>
    <scope>NUCLEOTIDE SEQUENCE [LARGE SCALE GENOMIC DNA]</scope>
    <source>
        <strain evidence="2 3">NBRC 100142</strain>
    </source>
</reference>
<dbReference type="SUPFAM" id="SSF47413">
    <property type="entry name" value="lambda repressor-like DNA-binding domains"/>
    <property type="match status" value="1"/>
</dbReference>
<dbReference type="PANTHER" id="PTHR35010:SF2">
    <property type="entry name" value="BLL4672 PROTEIN"/>
    <property type="match status" value="1"/>
</dbReference>
<gene>
    <name evidence="2" type="ORF">Air01nite_14880</name>
</gene>
<dbReference type="Gene3D" id="1.10.260.40">
    <property type="entry name" value="lambda repressor-like DNA-binding domains"/>
    <property type="match status" value="1"/>
</dbReference>
<dbReference type="Proteomes" id="UP000624325">
    <property type="component" value="Unassembled WGS sequence"/>
</dbReference>
<organism evidence="2 3">
    <name type="scientific">Asanoa iriomotensis</name>
    <dbReference type="NCBI Taxonomy" id="234613"/>
    <lineage>
        <taxon>Bacteria</taxon>
        <taxon>Bacillati</taxon>
        <taxon>Actinomycetota</taxon>
        <taxon>Actinomycetes</taxon>
        <taxon>Micromonosporales</taxon>
        <taxon>Micromonosporaceae</taxon>
        <taxon>Asanoa</taxon>
    </lineage>
</organism>
<dbReference type="EMBL" id="BONC01000007">
    <property type="protein sequence ID" value="GIF55393.1"/>
    <property type="molecule type" value="Genomic_DNA"/>
</dbReference>
<name>A0ABQ4BXZ1_9ACTN</name>
<comment type="caution">
    <text evidence="2">The sequence shown here is derived from an EMBL/GenBank/DDBJ whole genome shotgun (WGS) entry which is preliminary data.</text>
</comment>
<dbReference type="Gene3D" id="3.30.450.180">
    <property type="match status" value="1"/>
</dbReference>